<feature type="signal peptide" evidence="2">
    <location>
        <begin position="1"/>
        <end position="27"/>
    </location>
</feature>
<dbReference type="AlphaFoldDB" id="A0A3N0AHJ6"/>
<evidence type="ECO:0000313" key="3">
    <source>
        <dbReference type="EMBL" id="RNL21613.1"/>
    </source>
</evidence>
<feature type="transmembrane region" description="Helical" evidence="1">
    <location>
        <begin position="153"/>
        <end position="177"/>
    </location>
</feature>
<sequence>MKTLNMIARVVATATLAVLLAAAGLFACCARPTTLFLAQATSNDADSPYGKEALVGLAALTRDYTVDGADRAATLDTIAQAASDVSPAVAQSADKAAALQKLGERYTLTDDALDHLDDVYNVLVGIRWALAAVAAACIAAAAHVYVHCGKKEFGAVLCHAAIAVAAAFAVMAAWVVVDFDGFFAAFHSLFFADGTWTFAWNSLLICMYPPAFWMGMGAVWLAVTVAACAVCFIIGRLLRKRFA</sequence>
<reference evidence="4" key="1">
    <citation type="submission" date="2018-05" db="EMBL/GenBank/DDBJ databases">
        <title>Genome Sequencing of selected type strains of the family Eggerthellaceae.</title>
        <authorList>
            <person name="Danylec N."/>
            <person name="Stoll D.A."/>
            <person name="Doetsch A."/>
            <person name="Huch M."/>
        </authorList>
    </citation>
    <scope>NUCLEOTIDE SEQUENCE [LARGE SCALE GENOMIC DNA]</scope>
    <source>
        <strain evidence="4">DSM 17537</strain>
    </source>
</reference>
<name>A0A3N0AHJ6_9ACTN</name>
<accession>A0A3N0AHJ6</accession>
<evidence type="ECO:0000313" key="4">
    <source>
        <dbReference type="Proteomes" id="UP000267368"/>
    </source>
</evidence>
<keyword evidence="1" id="KW-0812">Transmembrane</keyword>
<protein>
    <submittedName>
        <fullName evidence="3">DUF1461 domain-containing protein</fullName>
    </submittedName>
</protein>
<comment type="caution">
    <text evidence="3">The sequence shown here is derived from an EMBL/GenBank/DDBJ whole genome shotgun (WGS) entry which is preliminary data.</text>
</comment>
<keyword evidence="4" id="KW-1185">Reference proteome</keyword>
<keyword evidence="1" id="KW-1133">Transmembrane helix</keyword>
<keyword evidence="2" id="KW-0732">Signal</keyword>
<dbReference type="OrthoDB" id="4804608at2"/>
<feature type="transmembrane region" description="Helical" evidence="1">
    <location>
        <begin position="211"/>
        <end position="238"/>
    </location>
</feature>
<feature type="chain" id="PRO_5039266272" evidence="2">
    <location>
        <begin position="28"/>
        <end position="243"/>
    </location>
</feature>
<dbReference type="Pfam" id="PF07314">
    <property type="entry name" value="Lit"/>
    <property type="match status" value="1"/>
</dbReference>
<dbReference type="InterPro" id="IPR010178">
    <property type="entry name" value="Lit"/>
</dbReference>
<dbReference type="Proteomes" id="UP000267368">
    <property type="component" value="Unassembled WGS sequence"/>
</dbReference>
<feature type="transmembrane region" description="Helical" evidence="1">
    <location>
        <begin position="126"/>
        <end position="146"/>
    </location>
</feature>
<dbReference type="PROSITE" id="PS51257">
    <property type="entry name" value="PROKAR_LIPOPROTEIN"/>
    <property type="match status" value="1"/>
</dbReference>
<organism evidence="3 4">
    <name type="scientific">Slackia faecicanis</name>
    <dbReference type="NCBI Taxonomy" id="255723"/>
    <lineage>
        <taxon>Bacteria</taxon>
        <taxon>Bacillati</taxon>
        <taxon>Actinomycetota</taxon>
        <taxon>Coriobacteriia</taxon>
        <taxon>Eggerthellales</taxon>
        <taxon>Eggerthellaceae</taxon>
        <taxon>Slackia</taxon>
    </lineage>
</organism>
<dbReference type="RefSeq" id="WP_123197453.1">
    <property type="nucleotide sequence ID" value="NZ_QICB01000001.1"/>
</dbReference>
<dbReference type="EMBL" id="QICB01000001">
    <property type="protein sequence ID" value="RNL21613.1"/>
    <property type="molecule type" value="Genomic_DNA"/>
</dbReference>
<gene>
    <name evidence="3" type="ORF">DMP07_01925</name>
</gene>
<keyword evidence="1" id="KW-0472">Membrane</keyword>
<proteinExistence type="predicted"/>
<evidence type="ECO:0000256" key="2">
    <source>
        <dbReference type="SAM" id="SignalP"/>
    </source>
</evidence>
<evidence type="ECO:0000256" key="1">
    <source>
        <dbReference type="SAM" id="Phobius"/>
    </source>
</evidence>